<evidence type="ECO:0000313" key="4">
    <source>
        <dbReference type="Proteomes" id="UP000234891"/>
    </source>
</evidence>
<dbReference type="EMBL" id="NIHS01000016">
    <property type="protein sequence ID" value="PLT72029.1"/>
    <property type="molecule type" value="Genomic_DNA"/>
</dbReference>
<organism evidence="2 4">
    <name type="scientific">Mediterraneibacter gnavus</name>
    <name type="common">Ruminococcus gnavus</name>
    <dbReference type="NCBI Taxonomy" id="33038"/>
    <lineage>
        <taxon>Bacteria</taxon>
        <taxon>Bacillati</taxon>
        <taxon>Bacillota</taxon>
        <taxon>Clostridia</taxon>
        <taxon>Lachnospirales</taxon>
        <taxon>Lachnospiraceae</taxon>
        <taxon>Mediterraneibacter</taxon>
    </lineage>
</organism>
<dbReference type="AlphaFoldDB" id="A0A2N5PA89"/>
<sequence length="254" mass="29222">MENKNKVRKRVIFVLTCTIFWLVFSVSVLAVTIEELPVISRWENGNGYDEDGNRLEDTWAYDSLHEAGRYVLFGKTGEVLQKAEEWEKKEQVSENFTVTNQNTGTVAIRAKVFEDFAGTVEGSVKEKHGVEYLFELCEANQYSTNLELSPGNYQLSIDAIEKDRRYKVFYDTEEFTLKESELKMENLQVIEECIGTITEEKAIQESENVSQTEQLKTDNVSKEVLEFIGKLSIPLLIISLAGYLFVHRKKQPYT</sequence>
<dbReference type="Proteomes" id="UP000234891">
    <property type="component" value="Unassembled WGS sequence"/>
</dbReference>
<evidence type="ECO:0000313" key="2">
    <source>
        <dbReference type="EMBL" id="PLT72029.1"/>
    </source>
</evidence>
<dbReference type="EMBL" id="NIHT01000025">
    <property type="protein sequence ID" value="PLT72176.1"/>
    <property type="molecule type" value="Genomic_DNA"/>
</dbReference>
<feature type="transmembrane region" description="Helical" evidence="1">
    <location>
        <begin position="227"/>
        <end position="246"/>
    </location>
</feature>
<name>A0A2N5PA89_MEDGN</name>
<dbReference type="Proteomes" id="UP000235093">
    <property type="component" value="Unassembled WGS sequence"/>
</dbReference>
<protein>
    <submittedName>
        <fullName evidence="2">Uncharacterized protein</fullName>
    </submittedName>
</protein>
<gene>
    <name evidence="3" type="ORF">CDL23_13550</name>
    <name evidence="2" type="ORF">CDL26_10085</name>
</gene>
<keyword evidence="1" id="KW-0472">Membrane</keyword>
<accession>A0A2N5PA89</accession>
<evidence type="ECO:0000256" key="1">
    <source>
        <dbReference type="SAM" id="Phobius"/>
    </source>
</evidence>
<reference evidence="4 5" key="1">
    <citation type="journal article" date="2017" name="Genome Med.">
        <title>A novel Ruminococcus gnavus clade enriched in inflammatory bowel disease patients.</title>
        <authorList>
            <person name="Hall A.B."/>
            <person name="Yassour M."/>
            <person name="Sauk J."/>
            <person name="Garner A."/>
            <person name="Jiang X."/>
            <person name="Arthur T."/>
            <person name="Lagoudas G.K."/>
            <person name="Vatanen T."/>
            <person name="Fornelos N."/>
            <person name="Wilson R."/>
            <person name="Bertha M."/>
            <person name="Cohen M."/>
            <person name="Garber J."/>
            <person name="Khalili H."/>
            <person name="Gevers D."/>
            <person name="Ananthakrishnan A.N."/>
            <person name="Kugathasan S."/>
            <person name="Lander E.S."/>
            <person name="Blainey P."/>
            <person name="Vlamakis H."/>
            <person name="Xavier R.J."/>
            <person name="Huttenhower C."/>
        </authorList>
    </citation>
    <scope>NUCLEOTIDE SEQUENCE [LARGE SCALE GENOMIC DNA]</scope>
    <source>
        <strain evidence="2 4">RJX1124</strain>
        <strain evidence="3 5">RJX1125</strain>
    </source>
</reference>
<evidence type="ECO:0000313" key="5">
    <source>
        <dbReference type="Proteomes" id="UP000235093"/>
    </source>
</evidence>
<comment type="caution">
    <text evidence="2">The sequence shown here is derived from an EMBL/GenBank/DDBJ whole genome shotgun (WGS) entry which is preliminary data.</text>
</comment>
<keyword evidence="1" id="KW-0812">Transmembrane</keyword>
<proteinExistence type="predicted"/>
<evidence type="ECO:0000313" key="3">
    <source>
        <dbReference type="EMBL" id="PLT72176.1"/>
    </source>
</evidence>
<keyword evidence="1" id="KW-1133">Transmembrane helix</keyword>